<keyword evidence="3" id="KW-1185">Reference proteome</keyword>
<proteinExistence type="predicted"/>
<dbReference type="VEuPathDB" id="MicrosporidiaDB:EDEG_01506"/>
<gene>
    <name evidence="2" type="ORF">EDEG_01506</name>
</gene>
<name>J8ZX06_EDHAE</name>
<sequence length="153" mass="17897">MTVDRKKGFFAKTYMLLKFLKKPEDYNTEVVGIDENKAYECFDRSIFQTKADEIKKRTDSRYPLSYTKSNPSIPQDGESTDIENTEIGKKHVKDDSSVLKNESFYKEKDKRALFIGWSYGKHNIKCLNDCLDYLESYKSTNGNPIQNKEIYNE</sequence>
<dbReference type="EMBL" id="AFBI03000022">
    <property type="protein sequence ID" value="EJW04208.1"/>
    <property type="molecule type" value="Genomic_DNA"/>
</dbReference>
<dbReference type="Proteomes" id="UP000003163">
    <property type="component" value="Unassembled WGS sequence"/>
</dbReference>
<reference evidence="3" key="2">
    <citation type="submission" date="2015-07" db="EMBL/GenBank/DDBJ databases">
        <title>Contrasting host-pathogen interactions and genome evolution in two generalist and specialist microsporidian pathogens of mosquitoes.</title>
        <authorList>
            <consortium name="The Broad Institute Genomics Platform"/>
            <consortium name="The Broad Institute Genome Sequencing Center for Infectious Disease"/>
            <person name="Cuomo C.A."/>
            <person name="Sanscrainte N.D."/>
            <person name="Goldberg J.M."/>
            <person name="Heiman D."/>
            <person name="Young S."/>
            <person name="Zeng Q."/>
            <person name="Becnel J.J."/>
            <person name="Birren B.W."/>
        </authorList>
    </citation>
    <scope>NUCLEOTIDE SEQUENCE [LARGE SCALE GENOMIC DNA]</scope>
    <source>
        <strain evidence="3">USNM 41457</strain>
    </source>
</reference>
<organism evidence="2 3">
    <name type="scientific">Edhazardia aedis (strain USNM 41457)</name>
    <name type="common">Microsporidian parasite</name>
    <dbReference type="NCBI Taxonomy" id="1003232"/>
    <lineage>
        <taxon>Eukaryota</taxon>
        <taxon>Fungi</taxon>
        <taxon>Fungi incertae sedis</taxon>
        <taxon>Microsporidia</taxon>
        <taxon>Edhazardia</taxon>
    </lineage>
</organism>
<feature type="region of interest" description="Disordered" evidence="1">
    <location>
        <begin position="62"/>
        <end position="81"/>
    </location>
</feature>
<dbReference type="InParanoid" id="J8ZX06"/>
<evidence type="ECO:0000256" key="1">
    <source>
        <dbReference type="SAM" id="MobiDB-lite"/>
    </source>
</evidence>
<reference evidence="2 3" key="1">
    <citation type="submission" date="2011-08" db="EMBL/GenBank/DDBJ databases">
        <authorList>
            <person name="Liu Z.J."/>
            <person name="Shi F.L."/>
            <person name="Lu J.Q."/>
            <person name="Li M."/>
            <person name="Wang Z.L."/>
        </authorList>
    </citation>
    <scope>NUCLEOTIDE SEQUENCE [LARGE SCALE GENOMIC DNA]</scope>
    <source>
        <strain evidence="2 3">USNM 41457</strain>
    </source>
</reference>
<dbReference type="AlphaFoldDB" id="J8ZX06"/>
<dbReference type="HOGENOM" id="CLU_1758774_0_0_1"/>
<accession>J8ZX06</accession>
<evidence type="ECO:0000313" key="3">
    <source>
        <dbReference type="Proteomes" id="UP000003163"/>
    </source>
</evidence>
<protein>
    <submittedName>
        <fullName evidence="2">Uncharacterized protein</fullName>
    </submittedName>
</protein>
<evidence type="ECO:0000313" key="2">
    <source>
        <dbReference type="EMBL" id="EJW04208.1"/>
    </source>
</evidence>
<comment type="caution">
    <text evidence="2">The sequence shown here is derived from an EMBL/GenBank/DDBJ whole genome shotgun (WGS) entry which is preliminary data.</text>
</comment>